<dbReference type="Proteomes" id="UP000823561">
    <property type="component" value="Chromosome 9"/>
</dbReference>
<sequence length="279" mass="32645">MSGYLYRGRHYGGNREGRPKSMVDMSDLSCEETDKGPPLHTHSLREFEQHLTDLKKENFSLKLRIYFLEERFQQRFEDSSSEDVHRRNIELKVEVESLKRELQEKQQQLDEAQTAAENLTNENEAEAERHCEEGQREIRHLQEVLETKIQMLEEEARAARAEAQRMASELDNESVRAQALERQMMEREEEEGRENTTTLEALAEKDRLIEELRRCMSSTEAQLRVTVEEKCALGERVQELSSTLQQRERDAQFQLPNHGGDRSHTEREMQVWALSGVGL</sequence>
<feature type="coiled-coil region" evidence="3">
    <location>
        <begin position="44"/>
        <end position="190"/>
    </location>
</feature>
<evidence type="ECO:0000313" key="7">
    <source>
        <dbReference type="Proteomes" id="UP000823561"/>
    </source>
</evidence>
<gene>
    <name evidence="6" type="ORF">AALO_G00129910</name>
</gene>
<dbReference type="GO" id="GO:0008017">
    <property type="term" value="F:microtubule binding"/>
    <property type="evidence" value="ECO:0007669"/>
    <property type="project" value="TreeGrafter"/>
</dbReference>
<organism evidence="6 7">
    <name type="scientific">Alosa alosa</name>
    <name type="common">allis shad</name>
    <dbReference type="NCBI Taxonomy" id="278164"/>
    <lineage>
        <taxon>Eukaryota</taxon>
        <taxon>Metazoa</taxon>
        <taxon>Chordata</taxon>
        <taxon>Craniata</taxon>
        <taxon>Vertebrata</taxon>
        <taxon>Euteleostomi</taxon>
        <taxon>Actinopterygii</taxon>
        <taxon>Neopterygii</taxon>
        <taxon>Teleostei</taxon>
        <taxon>Clupei</taxon>
        <taxon>Clupeiformes</taxon>
        <taxon>Clupeoidei</taxon>
        <taxon>Clupeidae</taxon>
        <taxon>Alosa</taxon>
    </lineage>
</organism>
<dbReference type="GO" id="GO:0007099">
    <property type="term" value="P:centriole replication"/>
    <property type="evidence" value="ECO:0007669"/>
    <property type="project" value="TreeGrafter"/>
</dbReference>
<evidence type="ECO:0000313" key="6">
    <source>
        <dbReference type="EMBL" id="KAG5276264.1"/>
    </source>
</evidence>
<dbReference type="InterPro" id="IPR042791">
    <property type="entry name" value="CDK5RAP2"/>
</dbReference>
<dbReference type="EMBL" id="JADWDJ010000009">
    <property type="protein sequence ID" value="KAG5276264.1"/>
    <property type="molecule type" value="Genomic_DNA"/>
</dbReference>
<feature type="domain" description="Centrosomin N-terminal motif 1" evidence="5">
    <location>
        <begin position="43"/>
        <end position="116"/>
    </location>
</feature>
<dbReference type="InterPro" id="IPR012943">
    <property type="entry name" value="Cnn_1N"/>
</dbReference>
<dbReference type="AlphaFoldDB" id="A0AAV6GPA4"/>
<dbReference type="GO" id="GO:0000242">
    <property type="term" value="C:pericentriolar material"/>
    <property type="evidence" value="ECO:0007669"/>
    <property type="project" value="TreeGrafter"/>
</dbReference>
<dbReference type="GO" id="GO:0097431">
    <property type="term" value="C:mitotic spindle pole"/>
    <property type="evidence" value="ECO:0007669"/>
    <property type="project" value="TreeGrafter"/>
</dbReference>
<dbReference type="GO" id="GO:0000132">
    <property type="term" value="P:establishment of mitotic spindle orientation"/>
    <property type="evidence" value="ECO:0007669"/>
    <property type="project" value="TreeGrafter"/>
</dbReference>
<evidence type="ECO:0000256" key="4">
    <source>
        <dbReference type="SAM" id="MobiDB-lite"/>
    </source>
</evidence>
<dbReference type="PANTHER" id="PTHR46930:SF1">
    <property type="entry name" value="CDK5 REGULATORY SUBUNIT-ASSOCIATED PROTEIN 2"/>
    <property type="match status" value="1"/>
</dbReference>
<evidence type="ECO:0000256" key="3">
    <source>
        <dbReference type="SAM" id="Coils"/>
    </source>
</evidence>
<feature type="region of interest" description="Disordered" evidence="4">
    <location>
        <begin position="1"/>
        <end position="40"/>
    </location>
</feature>
<dbReference type="GO" id="GO:0043015">
    <property type="term" value="F:gamma-tubulin binding"/>
    <property type="evidence" value="ECO:0007669"/>
    <property type="project" value="TreeGrafter"/>
</dbReference>
<reference evidence="6" key="1">
    <citation type="submission" date="2020-10" db="EMBL/GenBank/DDBJ databases">
        <title>Chromosome-scale genome assembly of the Allis shad, Alosa alosa.</title>
        <authorList>
            <person name="Margot Z."/>
            <person name="Christophe K."/>
            <person name="Cabau C."/>
            <person name="Louis A."/>
            <person name="Berthelot C."/>
            <person name="Parey E."/>
            <person name="Roest Crollius H."/>
            <person name="Montfort J."/>
            <person name="Robinson-Rechavi M."/>
            <person name="Bucao C."/>
            <person name="Bouchez O."/>
            <person name="Gislard M."/>
            <person name="Lluch J."/>
            <person name="Milhes M."/>
            <person name="Lampietro C."/>
            <person name="Lopez Roques C."/>
            <person name="Donnadieu C."/>
            <person name="Braasch I."/>
            <person name="Desvignes T."/>
            <person name="Postlethwait J."/>
            <person name="Bobe J."/>
            <person name="Guiguen Y."/>
        </authorList>
    </citation>
    <scope>NUCLEOTIDE SEQUENCE</scope>
    <source>
        <strain evidence="6">M-15738</strain>
        <tissue evidence="6">Blood</tissue>
    </source>
</reference>
<name>A0AAV6GPA4_9TELE</name>
<proteinExistence type="predicted"/>
<keyword evidence="7" id="KW-1185">Reference proteome</keyword>
<keyword evidence="3" id="KW-0175">Coiled coil</keyword>
<comment type="caution">
    <text evidence="6">The sequence shown here is derived from an EMBL/GenBank/DDBJ whole genome shotgun (WGS) entry which is preliminary data.</text>
</comment>
<accession>A0AAV6GPA4</accession>
<protein>
    <recommendedName>
        <fullName evidence="5">Centrosomin N-terminal motif 1 domain-containing protein</fullName>
    </recommendedName>
</protein>
<evidence type="ECO:0000256" key="2">
    <source>
        <dbReference type="ARBA" id="ARBA00022490"/>
    </source>
</evidence>
<dbReference type="GO" id="GO:0046600">
    <property type="term" value="P:negative regulation of centriole replication"/>
    <property type="evidence" value="ECO:0007669"/>
    <property type="project" value="TreeGrafter"/>
</dbReference>
<evidence type="ECO:0000259" key="5">
    <source>
        <dbReference type="Pfam" id="PF07989"/>
    </source>
</evidence>
<evidence type="ECO:0000256" key="1">
    <source>
        <dbReference type="ARBA" id="ARBA00004496"/>
    </source>
</evidence>
<dbReference type="Pfam" id="PF07989">
    <property type="entry name" value="Cnn_1N"/>
    <property type="match status" value="1"/>
</dbReference>
<dbReference type="GO" id="GO:0001578">
    <property type="term" value="P:microtubule bundle formation"/>
    <property type="evidence" value="ECO:0007669"/>
    <property type="project" value="TreeGrafter"/>
</dbReference>
<dbReference type="GO" id="GO:0090266">
    <property type="term" value="P:regulation of mitotic cell cycle spindle assembly checkpoint"/>
    <property type="evidence" value="ECO:0007669"/>
    <property type="project" value="TreeGrafter"/>
</dbReference>
<comment type="subcellular location">
    <subcellularLocation>
        <location evidence="1">Cytoplasm</location>
    </subcellularLocation>
</comment>
<dbReference type="GO" id="GO:0007059">
    <property type="term" value="P:chromosome segregation"/>
    <property type="evidence" value="ECO:0007669"/>
    <property type="project" value="TreeGrafter"/>
</dbReference>
<dbReference type="GO" id="GO:0035371">
    <property type="term" value="C:microtubule plus-end"/>
    <property type="evidence" value="ECO:0007669"/>
    <property type="project" value="TreeGrafter"/>
</dbReference>
<keyword evidence="2" id="KW-0963">Cytoplasm</keyword>
<dbReference type="GO" id="GO:0005737">
    <property type="term" value="C:cytoplasm"/>
    <property type="evidence" value="ECO:0007669"/>
    <property type="project" value="UniProtKB-SubCell"/>
</dbReference>
<dbReference type="PANTHER" id="PTHR46930">
    <property type="entry name" value="CDK5 REGULATORY SUBUNIT-ASSOCIATED PROTEIN 2"/>
    <property type="match status" value="1"/>
</dbReference>